<organism evidence="2 3">
    <name type="scientific">Allokutzneria albata</name>
    <name type="common">Kibdelosporangium albatum</name>
    <dbReference type="NCBI Taxonomy" id="211114"/>
    <lineage>
        <taxon>Bacteria</taxon>
        <taxon>Bacillati</taxon>
        <taxon>Actinomycetota</taxon>
        <taxon>Actinomycetes</taxon>
        <taxon>Pseudonocardiales</taxon>
        <taxon>Pseudonocardiaceae</taxon>
        <taxon>Allokutzneria</taxon>
    </lineage>
</organism>
<evidence type="ECO:0000313" key="2">
    <source>
        <dbReference type="EMBL" id="SDN12168.1"/>
    </source>
</evidence>
<keyword evidence="3" id="KW-1185">Reference proteome</keyword>
<dbReference type="InterPro" id="IPR036390">
    <property type="entry name" value="WH_DNA-bd_sf"/>
</dbReference>
<name>A0A1G9YSQ9_ALLAB</name>
<dbReference type="InterPro" id="IPR052509">
    <property type="entry name" value="Metal_resp_DNA-bind_regulator"/>
</dbReference>
<dbReference type="eggNOG" id="COG1695">
    <property type="taxonomic scope" value="Bacteria"/>
</dbReference>
<evidence type="ECO:0000259" key="1">
    <source>
        <dbReference type="Pfam" id="PF03551"/>
    </source>
</evidence>
<dbReference type="Pfam" id="PF03551">
    <property type="entry name" value="PadR"/>
    <property type="match status" value="1"/>
</dbReference>
<protein>
    <submittedName>
        <fullName evidence="2">Transcriptional regulator PadR-like family protein</fullName>
    </submittedName>
</protein>
<gene>
    <name evidence="2" type="ORF">SAMN04489726_5027</name>
</gene>
<accession>A0A1G9YSQ9</accession>
<dbReference type="PANTHER" id="PTHR33169:SF14">
    <property type="entry name" value="TRANSCRIPTIONAL REGULATOR RV3488"/>
    <property type="match status" value="1"/>
</dbReference>
<dbReference type="InterPro" id="IPR036388">
    <property type="entry name" value="WH-like_DNA-bd_sf"/>
</dbReference>
<sequence length="188" mass="20882">MSATTRLVVLGAVRRYQPAHGYQIRQGLLSWRMDEWANVAPGSVYHALKSMARTGLLRVVEDERDAGNVARTVYEMTDAGEAEYRNLLRAAWIGRNRTYDSLMAATALLPDMPREELIPLLKQRITQLEADALLTESGKETVRAMGHTPLHVSELFDLTGGLAAAELAWVRTLLAKIEDGAYQGWTTA</sequence>
<dbReference type="SUPFAM" id="SSF46785">
    <property type="entry name" value="Winged helix' DNA-binding domain"/>
    <property type="match status" value="1"/>
</dbReference>
<proteinExistence type="predicted"/>
<dbReference type="STRING" id="211114.SAMN04489726_5027"/>
<dbReference type="Proteomes" id="UP000183376">
    <property type="component" value="Chromosome I"/>
</dbReference>
<feature type="domain" description="Transcription regulator PadR N-terminal" evidence="1">
    <location>
        <begin position="9"/>
        <end position="85"/>
    </location>
</feature>
<dbReference type="RefSeq" id="WP_043810243.1">
    <property type="nucleotide sequence ID" value="NZ_JOEF01000002.1"/>
</dbReference>
<dbReference type="EMBL" id="LT629701">
    <property type="protein sequence ID" value="SDN12168.1"/>
    <property type="molecule type" value="Genomic_DNA"/>
</dbReference>
<reference evidence="2 3" key="1">
    <citation type="submission" date="2016-10" db="EMBL/GenBank/DDBJ databases">
        <authorList>
            <person name="de Groot N.N."/>
        </authorList>
    </citation>
    <scope>NUCLEOTIDE SEQUENCE [LARGE SCALE GENOMIC DNA]</scope>
    <source>
        <strain evidence="2 3">DSM 44149</strain>
    </source>
</reference>
<dbReference type="Gene3D" id="1.10.10.10">
    <property type="entry name" value="Winged helix-like DNA-binding domain superfamily/Winged helix DNA-binding domain"/>
    <property type="match status" value="1"/>
</dbReference>
<dbReference type="OrthoDB" id="8443918at2"/>
<dbReference type="AlphaFoldDB" id="A0A1G9YSQ9"/>
<dbReference type="InterPro" id="IPR005149">
    <property type="entry name" value="Tscrpt_reg_PadR_N"/>
</dbReference>
<evidence type="ECO:0000313" key="3">
    <source>
        <dbReference type="Proteomes" id="UP000183376"/>
    </source>
</evidence>
<dbReference type="PANTHER" id="PTHR33169">
    <property type="entry name" value="PADR-FAMILY TRANSCRIPTIONAL REGULATOR"/>
    <property type="match status" value="1"/>
</dbReference>